<evidence type="ECO:0000256" key="5">
    <source>
        <dbReference type="SAM" id="MobiDB-lite"/>
    </source>
</evidence>
<evidence type="ECO:0000313" key="8">
    <source>
        <dbReference type="EMBL" id="KAK3727693.1"/>
    </source>
</evidence>
<dbReference type="GO" id="GO:0120293">
    <property type="term" value="C:dynein axonemal particle"/>
    <property type="evidence" value="ECO:0007669"/>
    <property type="project" value="UniProtKB-SubCell"/>
</dbReference>
<keyword evidence="9" id="KW-1185">Reference proteome</keyword>
<dbReference type="InterPro" id="IPR039304">
    <property type="entry name" value="DNAAF3"/>
</dbReference>
<name>A0AAE0Y156_9GAST</name>
<dbReference type="InterPro" id="IPR028235">
    <property type="entry name" value="DNAAF3_C"/>
</dbReference>
<feature type="compositionally biased region" description="Basic and acidic residues" evidence="5">
    <location>
        <begin position="311"/>
        <end position="338"/>
    </location>
</feature>
<evidence type="ECO:0000256" key="1">
    <source>
        <dbReference type="ARBA" id="ARBA00010449"/>
    </source>
</evidence>
<evidence type="ECO:0000259" key="6">
    <source>
        <dbReference type="Pfam" id="PF14737"/>
    </source>
</evidence>
<evidence type="ECO:0000313" key="9">
    <source>
        <dbReference type="Proteomes" id="UP001283361"/>
    </source>
</evidence>
<evidence type="ECO:0000256" key="4">
    <source>
        <dbReference type="ARBA" id="ARBA00024190"/>
    </source>
</evidence>
<protein>
    <recommendedName>
        <fullName evidence="10">Dynein assembly factor 3, axonemal</fullName>
    </recommendedName>
</protein>
<feature type="region of interest" description="Disordered" evidence="5">
    <location>
        <begin position="309"/>
        <end position="406"/>
    </location>
</feature>
<sequence>MTDGYGNINWWGFSPALDLQETGYGEMCKKLSCAIPDELHVLLIGAGDIRHILKTVARRYRHSKRKLKFYVVENSLELYVRDMLLMMVALEKPNKMGLQEKTELFLELYGNTHIRKQSSQYSEAMAHELIKMVTDFDYLEKKLSIFDLSQLKYKERDFLEGILKFLRNREKIPYDVAKCWDLRLRQQLNVRYDSMRNVFDWDYNMELTERGGSIINIQQYKHWRQFGVAFQIREGTYDVPNRTLASATVFKLNGERHPRRGFWGDMIVSPYVTFGVESEDKSFYKKQNQQHVKTAEDVSEFNINSLFHELATNERYEPPKEVDNKDGEKSDSDTKLEEINEEDEEEKESEDKQENDSASAQCPEPEEKIRKEADSSKSEEKRGKEAENSNQSQSCEDENKSREKTEELEWMKIEDVTVTFLPLNSIPDMLNKPKYQKRFNAAFFSNSMVHHLKPESSKLFADNASLVLETALFMVDLKKEYVSQFVKKISGMAEQAGFKLLEPPDDMQDSYIKFSFERNQ</sequence>
<organism evidence="8 9">
    <name type="scientific">Elysia crispata</name>
    <name type="common">lettuce slug</name>
    <dbReference type="NCBI Taxonomy" id="231223"/>
    <lineage>
        <taxon>Eukaryota</taxon>
        <taxon>Metazoa</taxon>
        <taxon>Spiralia</taxon>
        <taxon>Lophotrochozoa</taxon>
        <taxon>Mollusca</taxon>
        <taxon>Gastropoda</taxon>
        <taxon>Heterobranchia</taxon>
        <taxon>Euthyneura</taxon>
        <taxon>Panpulmonata</taxon>
        <taxon>Sacoglossa</taxon>
        <taxon>Placobranchoidea</taxon>
        <taxon>Plakobranchidae</taxon>
        <taxon>Elysia</taxon>
    </lineage>
</organism>
<comment type="similarity">
    <text evidence="1">Belongs to the DNAAF3 family.</text>
</comment>
<dbReference type="PANTHER" id="PTHR22118">
    <property type="entry name" value="DYNEIN ASSEMBLY FACTOR 3, AXONEMAL"/>
    <property type="match status" value="1"/>
</dbReference>
<comment type="subcellular location">
    <subcellularLocation>
        <location evidence="4">Dynein axonemal particle</location>
    </subcellularLocation>
</comment>
<evidence type="ECO:0000256" key="2">
    <source>
        <dbReference type="ARBA" id="ARBA00022490"/>
    </source>
</evidence>
<reference evidence="8" key="1">
    <citation type="journal article" date="2023" name="G3 (Bethesda)">
        <title>A reference genome for the long-term kleptoplast-retaining sea slug Elysia crispata morphotype clarki.</title>
        <authorList>
            <person name="Eastman K.E."/>
            <person name="Pendleton A.L."/>
            <person name="Shaikh M.A."/>
            <person name="Suttiyut T."/>
            <person name="Ogas R."/>
            <person name="Tomko P."/>
            <person name="Gavelis G."/>
            <person name="Widhalm J.R."/>
            <person name="Wisecaver J.H."/>
        </authorList>
    </citation>
    <scope>NUCLEOTIDE SEQUENCE</scope>
    <source>
        <strain evidence="8">ECLA1</strain>
    </source>
</reference>
<feature type="compositionally biased region" description="Acidic residues" evidence="5">
    <location>
        <begin position="339"/>
        <end position="348"/>
    </location>
</feature>
<gene>
    <name evidence="8" type="ORF">RRG08_032650</name>
</gene>
<keyword evidence="3" id="KW-0970">Cilium biogenesis/degradation</keyword>
<dbReference type="GO" id="GO:0044458">
    <property type="term" value="P:motile cilium assembly"/>
    <property type="evidence" value="ECO:0007669"/>
    <property type="project" value="TreeGrafter"/>
</dbReference>
<dbReference type="EMBL" id="JAWDGP010007236">
    <property type="protein sequence ID" value="KAK3727693.1"/>
    <property type="molecule type" value="Genomic_DNA"/>
</dbReference>
<comment type="caution">
    <text evidence="8">The sequence shown here is derived from an EMBL/GenBank/DDBJ whole genome shotgun (WGS) entry which is preliminary data.</text>
</comment>
<dbReference type="Proteomes" id="UP001283361">
    <property type="component" value="Unassembled WGS sequence"/>
</dbReference>
<evidence type="ECO:0008006" key="10">
    <source>
        <dbReference type="Google" id="ProtNLM"/>
    </source>
</evidence>
<feature type="compositionally biased region" description="Basic and acidic residues" evidence="5">
    <location>
        <begin position="397"/>
        <end position="406"/>
    </location>
</feature>
<dbReference type="PANTHER" id="PTHR22118:SF14">
    <property type="entry name" value="DYNEIN AXONEMAL ASSEMBLY FACTOR 3"/>
    <property type="match status" value="1"/>
</dbReference>
<keyword evidence="2" id="KW-0963">Cytoplasm</keyword>
<dbReference type="InterPro" id="IPR027974">
    <property type="entry name" value="DUF4470"/>
</dbReference>
<evidence type="ECO:0000256" key="3">
    <source>
        <dbReference type="ARBA" id="ARBA00022794"/>
    </source>
</evidence>
<dbReference type="GO" id="GO:0070286">
    <property type="term" value="P:axonemal dynein complex assembly"/>
    <property type="evidence" value="ECO:0007669"/>
    <property type="project" value="InterPro"/>
</dbReference>
<proteinExistence type="inferred from homology"/>
<feature type="compositionally biased region" description="Basic and acidic residues" evidence="5">
    <location>
        <begin position="365"/>
        <end position="387"/>
    </location>
</feature>
<dbReference type="AlphaFoldDB" id="A0AAE0Y156"/>
<feature type="domain" description="Dynein assembly factor 3 C-terminal" evidence="7">
    <location>
        <begin position="146"/>
        <end position="500"/>
    </location>
</feature>
<feature type="domain" description="DUF4470" evidence="6">
    <location>
        <begin position="10"/>
        <end position="114"/>
    </location>
</feature>
<accession>A0AAE0Y156</accession>
<dbReference type="Pfam" id="PF14737">
    <property type="entry name" value="DUF4470"/>
    <property type="match status" value="1"/>
</dbReference>
<dbReference type="Pfam" id="PF14740">
    <property type="entry name" value="DUF4471"/>
    <property type="match status" value="1"/>
</dbReference>
<evidence type="ECO:0000259" key="7">
    <source>
        <dbReference type="Pfam" id="PF14740"/>
    </source>
</evidence>